<sequence>MADGQEDAPLARGSVAGSEEGLILRARPAGGSNSHALKVAGLTTLVCLLLGSQVFTAYMVFGQRQQIRELQGNNKRISNQLTRSSQAPVRMQVPMRSLPMMRAFDPDTDTPIMPKAAVQETVVSVETQVKDLLQNFTLPAFNSTFASNLLALKSQMDQTTWQKLESWMQSWLIFQMAQEKPPTITATPAPVMTKCQKEAASVKHLLGTRKPQCDELGQYTPIQCWPAVGMCWCVDSSGTAVPGTAVRGHPNCPRASPRHMMLAPLREMAAVDVEVKLRKDAVSFRLSQVKLNI</sequence>
<keyword evidence="3 5" id="KW-1015">Disulfide bond</keyword>
<keyword evidence="7" id="KW-1133">Transmembrane helix</keyword>
<dbReference type="Gene3D" id="1.10.870.10">
    <property type="entry name" value="MHC class II-associated invariant chain, trimerisation domain"/>
    <property type="match status" value="1"/>
</dbReference>
<dbReference type="InterPro" id="IPR036613">
    <property type="entry name" value="MHCII_invariant_trimer_sf"/>
</dbReference>
<dbReference type="GO" id="GO:0002286">
    <property type="term" value="P:T cell activation involved in immune response"/>
    <property type="evidence" value="ECO:0007669"/>
    <property type="project" value="TreeGrafter"/>
</dbReference>
<dbReference type="GO" id="GO:0042289">
    <property type="term" value="F:MHC class II protein binding"/>
    <property type="evidence" value="ECO:0007669"/>
    <property type="project" value="InterPro"/>
</dbReference>
<keyword evidence="2" id="KW-0964">Secreted</keyword>
<dbReference type="GO" id="GO:1902166">
    <property type="term" value="P:negative regulation of intrinsic apoptotic signaling pathway in response to DNA damage by p53 class mediator"/>
    <property type="evidence" value="ECO:0007669"/>
    <property type="project" value="TreeGrafter"/>
</dbReference>
<reference evidence="9" key="2">
    <citation type="submission" date="2004-02" db="EMBL/GenBank/DDBJ databases">
        <authorList>
            <consortium name="Genoscope"/>
            <consortium name="Whitehead Institute Centre for Genome Research"/>
        </authorList>
    </citation>
    <scope>NUCLEOTIDE SEQUENCE</scope>
</reference>
<dbReference type="AlphaFoldDB" id="Q4RZ98"/>
<evidence type="ECO:0000256" key="5">
    <source>
        <dbReference type="PIRSR" id="PIRSR001992-1"/>
    </source>
</evidence>
<dbReference type="GO" id="GO:0004896">
    <property type="term" value="F:cytokine receptor activity"/>
    <property type="evidence" value="ECO:0007669"/>
    <property type="project" value="TreeGrafter"/>
</dbReference>
<dbReference type="GO" id="GO:0035718">
    <property type="term" value="F:macrophage migration inhibitory factor binding"/>
    <property type="evidence" value="ECO:0007669"/>
    <property type="project" value="InterPro"/>
</dbReference>
<dbReference type="KEGG" id="tng:GSTEN00026586G001"/>
<evidence type="ECO:0000256" key="6">
    <source>
        <dbReference type="PROSITE-ProRule" id="PRU00500"/>
    </source>
</evidence>
<dbReference type="GO" id="GO:0070374">
    <property type="term" value="P:positive regulation of ERK1 and ERK2 cascade"/>
    <property type="evidence" value="ECO:0007669"/>
    <property type="project" value="TreeGrafter"/>
</dbReference>
<dbReference type="GO" id="GO:0009986">
    <property type="term" value="C:cell surface"/>
    <property type="evidence" value="ECO:0007669"/>
    <property type="project" value="TreeGrafter"/>
</dbReference>
<accession>Q4RZ98</accession>
<dbReference type="SUPFAM" id="SSF48305">
    <property type="entry name" value="Class II MHC-associated invariant chain ectoplasmic trimerization domain"/>
    <property type="match status" value="1"/>
</dbReference>
<protein>
    <submittedName>
        <fullName evidence="9">(spotted green pufferfish) hypothetical protein</fullName>
    </submittedName>
</protein>
<dbReference type="SMART" id="SM00211">
    <property type="entry name" value="TY"/>
    <property type="match status" value="1"/>
</dbReference>
<comment type="caution">
    <text evidence="6">Lacks conserved residue(s) required for the propagation of feature annotation.</text>
</comment>
<name>Q4RZ98_TETNG</name>
<feature type="disulfide bond" evidence="5 6">
    <location>
        <begin position="224"/>
        <end position="231"/>
    </location>
</feature>
<dbReference type="InterPro" id="IPR011988">
    <property type="entry name" value="MHC_II-assoc_invariant_trimer"/>
</dbReference>
<dbReference type="CDD" id="cd00191">
    <property type="entry name" value="TY"/>
    <property type="match status" value="1"/>
</dbReference>
<feature type="disulfide bond" evidence="5">
    <location>
        <begin position="233"/>
        <end position="252"/>
    </location>
</feature>
<dbReference type="GO" id="GO:0005737">
    <property type="term" value="C:cytoplasm"/>
    <property type="evidence" value="ECO:0007669"/>
    <property type="project" value="TreeGrafter"/>
</dbReference>
<dbReference type="InterPro" id="IPR036857">
    <property type="entry name" value="Thyroglobulin_1_sf"/>
</dbReference>
<evidence type="ECO:0000256" key="4">
    <source>
        <dbReference type="ARBA" id="ARBA00023180"/>
    </source>
</evidence>
<feature type="domain" description="Thyroglobulin type-1" evidence="8">
    <location>
        <begin position="192"/>
        <end position="252"/>
    </location>
</feature>
<dbReference type="PIRSF" id="PIRSF001992">
    <property type="entry name" value="CD74_antigen"/>
    <property type="match status" value="1"/>
</dbReference>
<keyword evidence="7" id="KW-0812">Transmembrane</keyword>
<organism evidence="9">
    <name type="scientific">Tetraodon nigroviridis</name>
    <name type="common">Spotted green pufferfish</name>
    <name type="synonym">Chelonodon nigroviridis</name>
    <dbReference type="NCBI Taxonomy" id="99883"/>
    <lineage>
        <taxon>Eukaryota</taxon>
        <taxon>Metazoa</taxon>
        <taxon>Chordata</taxon>
        <taxon>Craniata</taxon>
        <taxon>Vertebrata</taxon>
        <taxon>Euteleostomi</taxon>
        <taxon>Actinopterygii</taxon>
        <taxon>Neopterygii</taxon>
        <taxon>Teleostei</taxon>
        <taxon>Neoteleostei</taxon>
        <taxon>Acanthomorphata</taxon>
        <taxon>Eupercaria</taxon>
        <taxon>Tetraodontiformes</taxon>
        <taxon>Tetradontoidea</taxon>
        <taxon>Tetraodontidae</taxon>
        <taxon>Tetraodon</taxon>
    </lineage>
</organism>
<dbReference type="GO" id="GO:0001961">
    <property type="term" value="P:positive regulation of cytokine-mediated signaling pathway"/>
    <property type="evidence" value="ECO:0007669"/>
    <property type="project" value="TreeGrafter"/>
</dbReference>
<dbReference type="Gene3D" id="4.10.800.10">
    <property type="entry name" value="Thyroglobulin type-1"/>
    <property type="match status" value="1"/>
</dbReference>
<feature type="disulfide bond" evidence="5">
    <location>
        <begin position="195"/>
        <end position="213"/>
    </location>
</feature>
<dbReference type="PANTHER" id="PTHR14093">
    <property type="entry name" value="HLA CLASS II GAMMA CHAIN"/>
    <property type="match status" value="1"/>
</dbReference>
<evidence type="ECO:0000259" key="8">
    <source>
        <dbReference type="PROSITE" id="PS51162"/>
    </source>
</evidence>
<dbReference type="Pfam" id="PF00086">
    <property type="entry name" value="Thyroglobulin_1"/>
    <property type="match status" value="1"/>
</dbReference>
<dbReference type="SUPFAM" id="SSF57610">
    <property type="entry name" value="Thyroglobulin type-1 domain"/>
    <property type="match status" value="1"/>
</dbReference>
<dbReference type="GO" id="GO:0043518">
    <property type="term" value="P:negative regulation of DNA damage response, signal transduction by p53 class mediator"/>
    <property type="evidence" value="ECO:0007669"/>
    <property type="project" value="TreeGrafter"/>
</dbReference>
<proteinExistence type="predicted"/>
<dbReference type="InterPro" id="IPR022339">
    <property type="entry name" value="MHC_II-assoc_invar_chain"/>
</dbReference>
<keyword evidence="7" id="KW-0472">Membrane</keyword>
<feature type="transmembrane region" description="Helical" evidence="7">
    <location>
        <begin position="39"/>
        <end position="61"/>
    </location>
</feature>
<dbReference type="InterPro" id="IPR000716">
    <property type="entry name" value="Thyroglobulin_1"/>
</dbReference>
<comment type="subcellular location">
    <subcellularLocation>
        <location evidence="1">Secreted</location>
    </subcellularLocation>
</comment>
<dbReference type="GO" id="GO:0005576">
    <property type="term" value="C:extracellular region"/>
    <property type="evidence" value="ECO:0007669"/>
    <property type="project" value="UniProtKB-SubCell"/>
</dbReference>
<dbReference type="GO" id="GO:0070206">
    <property type="term" value="P:protein trimerization"/>
    <property type="evidence" value="ECO:0007669"/>
    <property type="project" value="InterPro"/>
</dbReference>
<dbReference type="Pfam" id="PF08831">
    <property type="entry name" value="MHCassoc_trimer"/>
    <property type="match status" value="1"/>
</dbReference>
<dbReference type="InterPro" id="IPR043530">
    <property type="entry name" value="CD74_antigen"/>
</dbReference>
<dbReference type="InterPro" id="IPR015386">
    <property type="entry name" value="MHC_II-assoc_invar/CLIP_MHC-bd"/>
</dbReference>
<gene>
    <name evidence="9" type="ORF">GSTENG00026586001</name>
</gene>
<dbReference type="GO" id="GO:0006886">
    <property type="term" value="P:intracellular protein transport"/>
    <property type="evidence" value="ECO:0007669"/>
    <property type="project" value="InterPro"/>
</dbReference>
<dbReference type="InterPro" id="IPR052001">
    <property type="entry name" value="MHC-II_Gamma/Thyroglobulin"/>
</dbReference>
<evidence type="ECO:0000256" key="1">
    <source>
        <dbReference type="ARBA" id="ARBA00004613"/>
    </source>
</evidence>
<dbReference type="OrthoDB" id="406800at2759"/>
<keyword evidence="4" id="KW-0325">Glycoprotein</keyword>
<dbReference type="PANTHER" id="PTHR14093:SF17">
    <property type="entry name" value="HLA CLASS II HISTOCOMPATIBILITY ANTIGEN GAMMA CHAIN"/>
    <property type="match status" value="1"/>
</dbReference>
<evidence type="ECO:0000313" key="9">
    <source>
        <dbReference type="EMBL" id="CAG06284.1"/>
    </source>
</evidence>
<dbReference type="PROSITE" id="PS51162">
    <property type="entry name" value="THYROGLOBULIN_1_2"/>
    <property type="match status" value="1"/>
</dbReference>
<dbReference type="GO" id="GO:0016020">
    <property type="term" value="C:membrane"/>
    <property type="evidence" value="ECO:0007669"/>
    <property type="project" value="InterPro"/>
</dbReference>
<dbReference type="GO" id="GO:0002830">
    <property type="term" value="P:positive regulation of type 2 immune response"/>
    <property type="evidence" value="ECO:0007669"/>
    <property type="project" value="TreeGrafter"/>
</dbReference>
<dbReference type="PRINTS" id="PR01990">
    <property type="entry name" value="CD74ANTIGEN"/>
</dbReference>
<dbReference type="GO" id="GO:0019882">
    <property type="term" value="P:antigen processing and presentation"/>
    <property type="evidence" value="ECO:0007669"/>
    <property type="project" value="InterPro"/>
</dbReference>
<dbReference type="EMBL" id="CAAE01014944">
    <property type="protein sequence ID" value="CAG06284.1"/>
    <property type="molecule type" value="Genomic_DNA"/>
</dbReference>
<dbReference type="GO" id="GO:0060907">
    <property type="term" value="P:positive regulation of macrophage cytokine production"/>
    <property type="evidence" value="ECO:0007669"/>
    <property type="project" value="TreeGrafter"/>
</dbReference>
<reference evidence="9" key="1">
    <citation type="journal article" date="2004" name="Nature">
        <title>Genome duplication in the teleost fish Tetraodon nigroviridis reveals the early vertebrate proto-karyotype.</title>
        <authorList>
            <person name="Jaillon O."/>
            <person name="Aury J.-M."/>
            <person name="Brunet F."/>
            <person name="Petit J.-L."/>
            <person name="Stange-Thomann N."/>
            <person name="Mauceli E."/>
            <person name="Bouneau L."/>
            <person name="Fischer C."/>
            <person name="Ozouf-Costaz C."/>
            <person name="Bernot A."/>
            <person name="Nicaud S."/>
            <person name="Jaffe D."/>
            <person name="Fisher S."/>
            <person name="Lutfalla G."/>
            <person name="Dossat C."/>
            <person name="Segurens B."/>
            <person name="Dasilva C."/>
            <person name="Salanoubat M."/>
            <person name="Levy M."/>
            <person name="Boudet N."/>
            <person name="Castellano S."/>
            <person name="Anthouard V."/>
            <person name="Jubin C."/>
            <person name="Castelli V."/>
            <person name="Katinka M."/>
            <person name="Vacherie B."/>
            <person name="Biemont C."/>
            <person name="Skalli Z."/>
            <person name="Cattolico L."/>
            <person name="Poulain J."/>
            <person name="De Berardinis V."/>
            <person name="Cruaud C."/>
            <person name="Duprat S."/>
            <person name="Brottier P."/>
            <person name="Coutanceau J.-P."/>
            <person name="Gouzy J."/>
            <person name="Parra G."/>
            <person name="Lardier G."/>
            <person name="Chapple C."/>
            <person name="McKernan K.J."/>
            <person name="McEwan P."/>
            <person name="Bosak S."/>
            <person name="Kellis M."/>
            <person name="Volff J.-N."/>
            <person name="Guigo R."/>
            <person name="Zody M.C."/>
            <person name="Mesirov J."/>
            <person name="Lindblad-Toh K."/>
            <person name="Birren B."/>
            <person name="Nusbaum C."/>
            <person name="Kahn D."/>
            <person name="Robinson-Rechavi M."/>
            <person name="Laudet V."/>
            <person name="Schachter V."/>
            <person name="Quetier F."/>
            <person name="Saurin W."/>
            <person name="Scarpelli C."/>
            <person name="Wincker P."/>
            <person name="Lander E.S."/>
            <person name="Weissenbach J."/>
            <person name="Roest Crollius H."/>
        </authorList>
    </citation>
    <scope>NUCLEOTIDE SEQUENCE [LARGE SCALE GENOMIC DNA]</scope>
</reference>
<evidence type="ECO:0000256" key="3">
    <source>
        <dbReference type="ARBA" id="ARBA00023157"/>
    </source>
</evidence>
<comment type="caution">
    <text evidence="9">The sequence shown here is derived from an EMBL/GenBank/DDBJ whole genome shotgun (WGS) entry which is preliminary data.</text>
</comment>
<dbReference type="Pfam" id="PF09307">
    <property type="entry name" value="MHC2-interact"/>
    <property type="match status" value="1"/>
</dbReference>
<evidence type="ECO:0000256" key="2">
    <source>
        <dbReference type="ARBA" id="ARBA00022525"/>
    </source>
</evidence>
<evidence type="ECO:0000256" key="7">
    <source>
        <dbReference type="SAM" id="Phobius"/>
    </source>
</evidence>